<organism evidence="4 5">
    <name type="scientific">Aspergillus pseudoustus</name>
    <dbReference type="NCBI Taxonomy" id="1810923"/>
    <lineage>
        <taxon>Eukaryota</taxon>
        <taxon>Fungi</taxon>
        <taxon>Dikarya</taxon>
        <taxon>Ascomycota</taxon>
        <taxon>Pezizomycotina</taxon>
        <taxon>Eurotiomycetes</taxon>
        <taxon>Eurotiomycetidae</taxon>
        <taxon>Eurotiales</taxon>
        <taxon>Aspergillaceae</taxon>
        <taxon>Aspergillus</taxon>
        <taxon>Aspergillus subgen. Nidulantes</taxon>
    </lineage>
</organism>
<sequence length="139" mass="16138">MSKRTYHNARLGNDLVFSTTKARLRLFEDIDRNPIIVGHALLNDFKALEMRPYRVVDTQILEKDGADRALWPHRPLRGIPKLRDLAEQMCDEIIQANPVKGHDCVEDVYATREVLLEMELSPVKLVSWAQRHAHRQRMG</sequence>
<comment type="caution">
    <text evidence="4">The sequence shown here is derived from an EMBL/GenBank/DDBJ whole genome shotgun (WGS) entry which is preliminary data.</text>
</comment>
<keyword evidence="2" id="KW-0378">Hydrolase</keyword>
<evidence type="ECO:0000256" key="1">
    <source>
        <dbReference type="ARBA" id="ARBA00022722"/>
    </source>
</evidence>
<evidence type="ECO:0000313" key="4">
    <source>
        <dbReference type="EMBL" id="KAL2841711.1"/>
    </source>
</evidence>
<dbReference type="EMBL" id="JBFXLU010000107">
    <property type="protein sequence ID" value="KAL2841711.1"/>
    <property type="molecule type" value="Genomic_DNA"/>
</dbReference>
<dbReference type="SUPFAM" id="SSF53098">
    <property type="entry name" value="Ribonuclease H-like"/>
    <property type="match status" value="1"/>
</dbReference>
<proteinExistence type="predicted"/>
<dbReference type="Gene3D" id="3.30.420.10">
    <property type="entry name" value="Ribonuclease H-like superfamily/Ribonuclease H"/>
    <property type="match status" value="1"/>
</dbReference>
<keyword evidence="5" id="KW-1185">Reference proteome</keyword>
<keyword evidence="1" id="KW-0540">Nuclease</keyword>
<dbReference type="InterPro" id="IPR012337">
    <property type="entry name" value="RNaseH-like_sf"/>
</dbReference>
<evidence type="ECO:0008006" key="6">
    <source>
        <dbReference type="Google" id="ProtNLM"/>
    </source>
</evidence>
<dbReference type="PANTHER" id="PTHR12801:SF114">
    <property type="entry name" value="EXONUCLEASE, PUTATIVE (AFU_ORTHOLOGUE AFUA_7G00870)-RELATED"/>
    <property type="match status" value="1"/>
</dbReference>
<dbReference type="PANTHER" id="PTHR12801">
    <property type="entry name" value="RNA EXONUCLEASE REXO1 / RECO3 FAMILY MEMBER-RELATED"/>
    <property type="match status" value="1"/>
</dbReference>
<accession>A0ABR4JNU0</accession>
<protein>
    <recommendedName>
        <fullName evidence="6">Exonuclease domain-containing protein</fullName>
    </recommendedName>
</protein>
<dbReference type="Proteomes" id="UP001610446">
    <property type="component" value="Unassembled WGS sequence"/>
</dbReference>
<dbReference type="InterPro" id="IPR047021">
    <property type="entry name" value="REXO1/3/4-like"/>
</dbReference>
<evidence type="ECO:0000313" key="5">
    <source>
        <dbReference type="Proteomes" id="UP001610446"/>
    </source>
</evidence>
<evidence type="ECO:0000256" key="2">
    <source>
        <dbReference type="ARBA" id="ARBA00022801"/>
    </source>
</evidence>
<gene>
    <name evidence="4" type="ORF">BJY01DRAFT_217256</name>
</gene>
<keyword evidence="3" id="KW-0269">Exonuclease</keyword>
<reference evidence="4 5" key="1">
    <citation type="submission" date="2024-07" db="EMBL/GenBank/DDBJ databases">
        <title>Section-level genome sequencing and comparative genomics of Aspergillus sections Usti and Cavernicolus.</title>
        <authorList>
            <consortium name="Lawrence Berkeley National Laboratory"/>
            <person name="Nybo J.L."/>
            <person name="Vesth T.C."/>
            <person name="Theobald S."/>
            <person name="Frisvad J.C."/>
            <person name="Larsen T.O."/>
            <person name="Kjaerboelling I."/>
            <person name="Rothschild-Mancinelli K."/>
            <person name="Lyhne E.K."/>
            <person name="Kogle M.E."/>
            <person name="Barry K."/>
            <person name="Clum A."/>
            <person name="Na H."/>
            <person name="Ledsgaard L."/>
            <person name="Lin J."/>
            <person name="Lipzen A."/>
            <person name="Kuo A."/>
            <person name="Riley R."/>
            <person name="Mondo S."/>
            <person name="Labutti K."/>
            <person name="Haridas S."/>
            <person name="Pangalinan J."/>
            <person name="Salamov A.A."/>
            <person name="Simmons B.A."/>
            <person name="Magnuson J.K."/>
            <person name="Chen J."/>
            <person name="Drula E."/>
            <person name="Henrissat B."/>
            <person name="Wiebenga A."/>
            <person name="Lubbers R.J."/>
            <person name="Gomes A.C."/>
            <person name="Makela M.R."/>
            <person name="Stajich J."/>
            <person name="Grigoriev I.V."/>
            <person name="Mortensen U.H."/>
            <person name="De Vries R.P."/>
            <person name="Baker S.E."/>
            <person name="Andersen M.R."/>
        </authorList>
    </citation>
    <scope>NUCLEOTIDE SEQUENCE [LARGE SCALE GENOMIC DNA]</scope>
    <source>
        <strain evidence="4 5">CBS 123904</strain>
    </source>
</reference>
<evidence type="ECO:0000256" key="3">
    <source>
        <dbReference type="ARBA" id="ARBA00022839"/>
    </source>
</evidence>
<dbReference type="InterPro" id="IPR036397">
    <property type="entry name" value="RNaseH_sf"/>
</dbReference>
<name>A0ABR4JNU0_9EURO</name>